<comment type="caution">
    <text evidence="7">The sequence shown here is derived from an EMBL/GenBank/DDBJ whole genome shotgun (WGS) entry which is preliminary data.</text>
</comment>
<keyword evidence="3 6" id="KW-0812">Transmembrane</keyword>
<dbReference type="PANTHER" id="PTHR30250">
    <property type="entry name" value="PST FAMILY PREDICTED COLANIC ACID TRANSPORTER"/>
    <property type="match status" value="1"/>
</dbReference>
<protein>
    <submittedName>
        <fullName evidence="7">O-antigen/teichoic acid export membrane protein</fullName>
    </submittedName>
</protein>
<gene>
    <name evidence="7" type="ORF">HDF16_003004</name>
</gene>
<keyword evidence="2" id="KW-1003">Cell membrane</keyword>
<feature type="transmembrane region" description="Helical" evidence="6">
    <location>
        <begin position="188"/>
        <end position="208"/>
    </location>
</feature>
<feature type="transmembrane region" description="Helical" evidence="6">
    <location>
        <begin position="131"/>
        <end position="148"/>
    </location>
</feature>
<dbReference type="Proteomes" id="UP000540989">
    <property type="component" value="Unassembled WGS sequence"/>
</dbReference>
<evidence type="ECO:0000256" key="2">
    <source>
        <dbReference type="ARBA" id="ARBA00022475"/>
    </source>
</evidence>
<evidence type="ECO:0000256" key="6">
    <source>
        <dbReference type="SAM" id="Phobius"/>
    </source>
</evidence>
<evidence type="ECO:0000256" key="1">
    <source>
        <dbReference type="ARBA" id="ARBA00004651"/>
    </source>
</evidence>
<comment type="subcellular location">
    <subcellularLocation>
        <location evidence="1">Cell membrane</location>
        <topology evidence="1">Multi-pass membrane protein</topology>
    </subcellularLocation>
</comment>
<sequence length="464" mass="50867">MDSNTTKRLALGFLSNWVSKLASTVIQLIQVPVFLHFWSVPLYGEWMIVTSIPAYLSFSNIGFGNVAGNEMTMLVAADDRSAALRVFQSCWWLIAIVCGATILLLSGALYLFPVAHLLKLSAMSESDTKWIIFYLGVSVLLGQLEQLLQSAYRCIGRYPYGSFIKSVFSLIAFLAMIVPVAMGGGARTTALVFAAANIAGTILLAIMVRRDIPWIRYGWSHARLSEIKRLTRPAFAFMGFPIGNALNLQGTLMAVGYALGPTDVVIFGTARTVSRVALQMIQMVNNTFWPEMSIAFGQKNAALTRTLHRRACQMALILAATVVLGMLTVGPWFLSHWTGGHVPPSRGLLSILLLVVVFYSLWSTSSTLLQAINQHERLAAIYTFATAITCGICYLAARRFGLYGAAASLLVSEAVMNLYVLPASLKIADDTFGPFLASMAHWPKSLNWEAMASRLRRSKPELES</sequence>
<reference evidence="7 8" key="1">
    <citation type="submission" date="2020-08" db="EMBL/GenBank/DDBJ databases">
        <title>Genomic Encyclopedia of Type Strains, Phase IV (KMG-V): Genome sequencing to study the core and pangenomes of soil and plant-associated prokaryotes.</title>
        <authorList>
            <person name="Whitman W."/>
        </authorList>
    </citation>
    <scope>NUCLEOTIDE SEQUENCE [LARGE SCALE GENOMIC DNA]</scope>
    <source>
        <strain evidence="7 8">M8UP14</strain>
    </source>
</reference>
<evidence type="ECO:0000256" key="3">
    <source>
        <dbReference type="ARBA" id="ARBA00022692"/>
    </source>
</evidence>
<evidence type="ECO:0000313" key="8">
    <source>
        <dbReference type="Proteomes" id="UP000540989"/>
    </source>
</evidence>
<proteinExistence type="predicted"/>
<feature type="transmembrane region" description="Helical" evidence="6">
    <location>
        <begin position="46"/>
        <end position="68"/>
    </location>
</feature>
<feature type="transmembrane region" description="Helical" evidence="6">
    <location>
        <begin position="379"/>
        <end position="397"/>
    </location>
</feature>
<dbReference type="GO" id="GO:0005886">
    <property type="term" value="C:plasma membrane"/>
    <property type="evidence" value="ECO:0007669"/>
    <property type="project" value="UniProtKB-SubCell"/>
</dbReference>
<evidence type="ECO:0000313" key="7">
    <source>
        <dbReference type="EMBL" id="MBB5058290.1"/>
    </source>
</evidence>
<name>A0A7W7ZE90_9BACT</name>
<accession>A0A7W7ZE90</accession>
<evidence type="ECO:0000256" key="4">
    <source>
        <dbReference type="ARBA" id="ARBA00022989"/>
    </source>
</evidence>
<keyword evidence="4 6" id="KW-1133">Transmembrane helix</keyword>
<dbReference type="RefSeq" id="WP_184217848.1">
    <property type="nucleotide sequence ID" value="NZ_JACHIP010000004.1"/>
</dbReference>
<dbReference type="PANTHER" id="PTHR30250:SF11">
    <property type="entry name" value="O-ANTIGEN TRANSPORTER-RELATED"/>
    <property type="match status" value="1"/>
</dbReference>
<feature type="transmembrane region" description="Helical" evidence="6">
    <location>
        <begin position="347"/>
        <end position="372"/>
    </location>
</feature>
<keyword evidence="5 6" id="KW-0472">Membrane</keyword>
<dbReference type="InterPro" id="IPR050833">
    <property type="entry name" value="Poly_Biosynth_Transport"/>
</dbReference>
<feature type="transmembrane region" description="Helical" evidence="6">
    <location>
        <begin position="160"/>
        <end position="182"/>
    </location>
</feature>
<organism evidence="7 8">
    <name type="scientific">Granulicella aggregans</name>
    <dbReference type="NCBI Taxonomy" id="474949"/>
    <lineage>
        <taxon>Bacteria</taxon>
        <taxon>Pseudomonadati</taxon>
        <taxon>Acidobacteriota</taxon>
        <taxon>Terriglobia</taxon>
        <taxon>Terriglobales</taxon>
        <taxon>Acidobacteriaceae</taxon>
        <taxon>Granulicella</taxon>
    </lineage>
</organism>
<dbReference type="EMBL" id="JACHIP010000004">
    <property type="protein sequence ID" value="MBB5058290.1"/>
    <property type="molecule type" value="Genomic_DNA"/>
</dbReference>
<feature type="transmembrane region" description="Helical" evidence="6">
    <location>
        <begin position="315"/>
        <end position="335"/>
    </location>
</feature>
<keyword evidence="8" id="KW-1185">Reference proteome</keyword>
<feature type="transmembrane region" description="Helical" evidence="6">
    <location>
        <begin position="89"/>
        <end position="111"/>
    </location>
</feature>
<evidence type="ECO:0000256" key="5">
    <source>
        <dbReference type="ARBA" id="ARBA00023136"/>
    </source>
</evidence>
<dbReference type="AlphaFoldDB" id="A0A7W7ZE90"/>